<proteinExistence type="predicted"/>
<dbReference type="Proteomes" id="UP001623041">
    <property type="component" value="Unassembled WGS sequence"/>
</dbReference>
<accession>A0ABW8REX3</accession>
<name>A0ABW8REX3_9BACI</name>
<dbReference type="EMBL" id="JBJHQH010000003">
    <property type="protein sequence ID" value="MFK9090810.1"/>
    <property type="molecule type" value="Genomic_DNA"/>
</dbReference>
<comment type="caution">
    <text evidence="1">The sequence shown here is derived from an EMBL/GenBank/DDBJ whole genome shotgun (WGS) entry which is preliminary data.</text>
</comment>
<reference evidence="1 2" key="1">
    <citation type="submission" date="2024-11" db="EMBL/GenBank/DDBJ databases">
        <authorList>
            <person name="Lucas J.A."/>
        </authorList>
    </citation>
    <scope>NUCLEOTIDE SEQUENCE [LARGE SCALE GENOMIC DNA]</scope>
    <source>
        <strain evidence="1 2">Z 5.4</strain>
    </source>
</reference>
<sequence>MVIEMACSINIGQFKVQALSNNANINFGATTHNSHTANSSIIGGNFNFGDGCLNTFTNINRGKITVSNENSAKDS</sequence>
<evidence type="ECO:0000313" key="1">
    <source>
        <dbReference type="EMBL" id="MFK9090810.1"/>
    </source>
</evidence>
<evidence type="ECO:0000313" key="2">
    <source>
        <dbReference type="Proteomes" id="UP001623041"/>
    </source>
</evidence>
<dbReference type="Pfam" id="PF10676">
    <property type="entry name" value="gerPA"/>
    <property type="match status" value="1"/>
</dbReference>
<dbReference type="RefSeq" id="WP_406579503.1">
    <property type="nucleotide sequence ID" value="NZ_JBJHQH010000003.1"/>
</dbReference>
<organism evidence="1 2">
    <name type="scientific">Bacillus salipaludis</name>
    <dbReference type="NCBI Taxonomy" id="2547811"/>
    <lineage>
        <taxon>Bacteria</taxon>
        <taxon>Bacillati</taxon>
        <taxon>Bacillota</taxon>
        <taxon>Bacilli</taxon>
        <taxon>Bacillales</taxon>
        <taxon>Bacillaceae</taxon>
        <taxon>Bacillus</taxon>
    </lineage>
</organism>
<keyword evidence="2" id="KW-1185">Reference proteome</keyword>
<dbReference type="InterPro" id="IPR019618">
    <property type="entry name" value="Spore_germination_GerPA"/>
</dbReference>
<gene>
    <name evidence="1" type="ORF">ACJEBI_04860</name>
</gene>
<protein>
    <submittedName>
        <fullName evidence="1">Spore germination protein</fullName>
    </submittedName>
</protein>